<keyword evidence="2" id="KW-1185">Reference proteome</keyword>
<dbReference type="Proteomes" id="UP000297245">
    <property type="component" value="Unassembled WGS sequence"/>
</dbReference>
<name>A0A4S8LG17_DENBC</name>
<dbReference type="EMBL" id="ML179449">
    <property type="protein sequence ID" value="THU87448.1"/>
    <property type="molecule type" value="Genomic_DNA"/>
</dbReference>
<dbReference type="AlphaFoldDB" id="A0A4S8LG17"/>
<organism evidence="1 2">
    <name type="scientific">Dendrothele bispora (strain CBS 962.96)</name>
    <dbReference type="NCBI Taxonomy" id="1314807"/>
    <lineage>
        <taxon>Eukaryota</taxon>
        <taxon>Fungi</taxon>
        <taxon>Dikarya</taxon>
        <taxon>Basidiomycota</taxon>
        <taxon>Agaricomycotina</taxon>
        <taxon>Agaricomycetes</taxon>
        <taxon>Agaricomycetidae</taxon>
        <taxon>Agaricales</taxon>
        <taxon>Agaricales incertae sedis</taxon>
        <taxon>Dendrothele</taxon>
    </lineage>
</organism>
<gene>
    <name evidence="1" type="ORF">K435DRAFT_341920</name>
</gene>
<accession>A0A4S8LG17</accession>
<sequence length="78" mass="9036">MLLRLFIEMEKESGIMMRKIKRRKNSRLNRRDTMLDYSHTSLVTLLAFGIQLAVANLCDCDVGERVSGRGNASKWYQV</sequence>
<proteinExistence type="predicted"/>
<evidence type="ECO:0000313" key="2">
    <source>
        <dbReference type="Proteomes" id="UP000297245"/>
    </source>
</evidence>
<evidence type="ECO:0000313" key="1">
    <source>
        <dbReference type="EMBL" id="THU87448.1"/>
    </source>
</evidence>
<reference evidence="1 2" key="1">
    <citation type="journal article" date="2019" name="Nat. Ecol. Evol.">
        <title>Megaphylogeny resolves global patterns of mushroom evolution.</title>
        <authorList>
            <person name="Varga T."/>
            <person name="Krizsan K."/>
            <person name="Foldi C."/>
            <person name="Dima B."/>
            <person name="Sanchez-Garcia M."/>
            <person name="Sanchez-Ramirez S."/>
            <person name="Szollosi G.J."/>
            <person name="Szarkandi J.G."/>
            <person name="Papp V."/>
            <person name="Albert L."/>
            <person name="Andreopoulos W."/>
            <person name="Angelini C."/>
            <person name="Antonin V."/>
            <person name="Barry K.W."/>
            <person name="Bougher N.L."/>
            <person name="Buchanan P."/>
            <person name="Buyck B."/>
            <person name="Bense V."/>
            <person name="Catcheside P."/>
            <person name="Chovatia M."/>
            <person name="Cooper J."/>
            <person name="Damon W."/>
            <person name="Desjardin D."/>
            <person name="Finy P."/>
            <person name="Geml J."/>
            <person name="Haridas S."/>
            <person name="Hughes K."/>
            <person name="Justo A."/>
            <person name="Karasinski D."/>
            <person name="Kautmanova I."/>
            <person name="Kiss B."/>
            <person name="Kocsube S."/>
            <person name="Kotiranta H."/>
            <person name="LaButti K.M."/>
            <person name="Lechner B.E."/>
            <person name="Liimatainen K."/>
            <person name="Lipzen A."/>
            <person name="Lukacs Z."/>
            <person name="Mihaltcheva S."/>
            <person name="Morgado L.N."/>
            <person name="Niskanen T."/>
            <person name="Noordeloos M.E."/>
            <person name="Ohm R.A."/>
            <person name="Ortiz-Santana B."/>
            <person name="Ovrebo C."/>
            <person name="Racz N."/>
            <person name="Riley R."/>
            <person name="Savchenko A."/>
            <person name="Shiryaev A."/>
            <person name="Soop K."/>
            <person name="Spirin V."/>
            <person name="Szebenyi C."/>
            <person name="Tomsovsky M."/>
            <person name="Tulloss R.E."/>
            <person name="Uehling J."/>
            <person name="Grigoriev I.V."/>
            <person name="Vagvolgyi C."/>
            <person name="Papp T."/>
            <person name="Martin F.M."/>
            <person name="Miettinen O."/>
            <person name="Hibbett D.S."/>
            <person name="Nagy L.G."/>
        </authorList>
    </citation>
    <scope>NUCLEOTIDE SEQUENCE [LARGE SCALE GENOMIC DNA]</scope>
    <source>
        <strain evidence="1 2">CBS 962.96</strain>
    </source>
</reference>
<protein>
    <submittedName>
        <fullName evidence="1">Uncharacterized protein</fullName>
    </submittedName>
</protein>